<dbReference type="InterPro" id="IPR013785">
    <property type="entry name" value="Aldolase_TIM"/>
</dbReference>
<dbReference type="PANTHER" id="PTHR32332:SF34">
    <property type="entry name" value="2-NITROPROPANE DIOXYGENASE FAMILY, PUTATIVE-RELATED"/>
    <property type="match status" value="1"/>
</dbReference>
<protein>
    <submittedName>
        <fullName evidence="4">Uncharacterized protein</fullName>
    </submittedName>
</protein>
<evidence type="ECO:0000256" key="1">
    <source>
        <dbReference type="ARBA" id="ARBA00022630"/>
    </source>
</evidence>
<keyword evidence="3" id="KW-0560">Oxidoreductase</keyword>
<dbReference type="PANTHER" id="PTHR32332">
    <property type="entry name" value="2-NITROPROPANE DIOXYGENASE"/>
    <property type="match status" value="1"/>
</dbReference>
<evidence type="ECO:0000256" key="2">
    <source>
        <dbReference type="ARBA" id="ARBA00022643"/>
    </source>
</evidence>
<dbReference type="Gene3D" id="3.20.20.70">
    <property type="entry name" value="Aldolase class I"/>
    <property type="match status" value="1"/>
</dbReference>
<dbReference type="AlphaFoldDB" id="A0A3M7BDE1"/>
<dbReference type="EMBL" id="QWIN01001705">
    <property type="protein sequence ID" value="RMY37460.1"/>
    <property type="molecule type" value="Genomic_DNA"/>
</dbReference>
<sequence>MASTLSKLYPWVKMPLVVSAPMLGAATPALAVAVSRAGGIGFIAGGAKFEDLDASLTQVSSSLSQRAAASPKMTTASAGSTLPIGVGFQLWGCKLSVAVEAIKKHLPAIAWLFAPKRTEEFATWSQGIRHASDGKTQIWVQVGSVAEARRAVQLGKPDVVVVQGSDAGGHGFSRSASVVSLVPEVLDMLESVNLADIPVLAAGGITEGRGVAAAVALGAAGAVMGTRFLAAQEAGIAKGWQNEIIRAADGGQSTNRSTLCDRLKETKGWPSGYDGRAIENKGHEDERAGMPDHENIALYKSELAAGDSAWGLHGRMVAYSGTGVGLVRGIKPAAEIVSEVHEDASKTIRRAVDLSVRERSRPNKL</sequence>
<organism evidence="4 5">
    <name type="scientific">Hortaea werneckii</name>
    <name type="common">Black yeast</name>
    <name type="synonym">Cladosporium werneckii</name>
    <dbReference type="NCBI Taxonomy" id="91943"/>
    <lineage>
        <taxon>Eukaryota</taxon>
        <taxon>Fungi</taxon>
        <taxon>Dikarya</taxon>
        <taxon>Ascomycota</taxon>
        <taxon>Pezizomycotina</taxon>
        <taxon>Dothideomycetes</taxon>
        <taxon>Dothideomycetidae</taxon>
        <taxon>Mycosphaerellales</taxon>
        <taxon>Teratosphaeriaceae</taxon>
        <taxon>Hortaea</taxon>
    </lineage>
</organism>
<evidence type="ECO:0000313" key="4">
    <source>
        <dbReference type="EMBL" id="RMY37460.1"/>
    </source>
</evidence>
<accession>A0A3M7BDE1</accession>
<gene>
    <name evidence="4" type="ORF">D0865_13357</name>
</gene>
<dbReference type="SUPFAM" id="SSF51412">
    <property type="entry name" value="Inosine monophosphate dehydrogenase (IMPDH)"/>
    <property type="match status" value="1"/>
</dbReference>
<dbReference type="GO" id="GO:0018580">
    <property type="term" value="F:nitronate monooxygenase activity"/>
    <property type="evidence" value="ECO:0007669"/>
    <property type="project" value="InterPro"/>
</dbReference>
<name>A0A3M7BDE1_HORWE</name>
<dbReference type="CDD" id="cd04730">
    <property type="entry name" value="NPD_like"/>
    <property type="match status" value="1"/>
</dbReference>
<evidence type="ECO:0000313" key="5">
    <source>
        <dbReference type="Proteomes" id="UP000270230"/>
    </source>
</evidence>
<dbReference type="OrthoDB" id="2349068at2759"/>
<keyword evidence="2" id="KW-0288">FMN</keyword>
<evidence type="ECO:0000256" key="3">
    <source>
        <dbReference type="ARBA" id="ARBA00023002"/>
    </source>
</evidence>
<proteinExistence type="predicted"/>
<dbReference type="Proteomes" id="UP000270230">
    <property type="component" value="Unassembled WGS sequence"/>
</dbReference>
<comment type="caution">
    <text evidence="4">The sequence shown here is derived from an EMBL/GenBank/DDBJ whole genome shotgun (WGS) entry which is preliminary data.</text>
</comment>
<dbReference type="InterPro" id="IPR004136">
    <property type="entry name" value="NMO"/>
</dbReference>
<dbReference type="Pfam" id="PF03060">
    <property type="entry name" value="NMO"/>
    <property type="match status" value="1"/>
</dbReference>
<reference evidence="4 5" key="1">
    <citation type="journal article" date="2018" name="BMC Genomics">
        <title>Genomic evidence for intraspecific hybridization in a clonal and extremely halotolerant yeast.</title>
        <authorList>
            <person name="Gostincar C."/>
            <person name="Stajich J.E."/>
            <person name="Zupancic J."/>
            <person name="Zalar P."/>
            <person name="Gunde-Cimerman N."/>
        </authorList>
    </citation>
    <scope>NUCLEOTIDE SEQUENCE [LARGE SCALE GENOMIC DNA]</scope>
    <source>
        <strain evidence="4 5">EXF-151</strain>
    </source>
</reference>
<keyword evidence="1" id="KW-0285">Flavoprotein</keyword>